<dbReference type="InterPro" id="IPR050833">
    <property type="entry name" value="Poly_Biosynth_Transport"/>
</dbReference>
<organism evidence="7 8">
    <name type="scientific">Enterococcus faecium</name>
    <name type="common">Streptococcus faecium</name>
    <dbReference type="NCBI Taxonomy" id="1352"/>
    <lineage>
        <taxon>Bacteria</taxon>
        <taxon>Bacillati</taxon>
        <taxon>Bacillota</taxon>
        <taxon>Bacilli</taxon>
        <taxon>Lactobacillales</taxon>
        <taxon>Enterococcaceae</taxon>
        <taxon>Enterococcus</taxon>
    </lineage>
</organism>
<feature type="transmembrane region" description="Helical" evidence="6">
    <location>
        <begin position="150"/>
        <end position="169"/>
    </location>
</feature>
<reference evidence="7 8" key="1">
    <citation type="submission" date="2017-05" db="EMBL/GenBank/DDBJ databases">
        <title>The Genome Sequence of Enterococcus faecium 7H8_DIV0219.</title>
        <authorList>
            <consortium name="The Broad Institute Genomics Platform"/>
            <consortium name="The Broad Institute Genomic Center for Infectious Diseases"/>
            <person name="Earl A."/>
            <person name="Manson A."/>
            <person name="Schwartman J."/>
            <person name="Gilmore M."/>
            <person name="Abouelleil A."/>
            <person name="Cao P."/>
            <person name="Chapman S."/>
            <person name="Cusick C."/>
            <person name="Shea T."/>
            <person name="Young S."/>
            <person name="Neafsey D."/>
            <person name="Nusbaum C."/>
            <person name="Birren B."/>
        </authorList>
    </citation>
    <scope>NUCLEOTIDE SEQUENCE [LARGE SCALE GENOMIC DNA]</scope>
    <source>
        <strain evidence="7 8">7H8_DIV0219</strain>
    </source>
</reference>
<evidence type="ECO:0000313" key="7">
    <source>
        <dbReference type="EMBL" id="OTN93233.1"/>
    </source>
</evidence>
<comment type="subcellular location">
    <subcellularLocation>
        <location evidence="1">Cell membrane</location>
        <topology evidence="1">Multi-pass membrane protein</topology>
    </subcellularLocation>
</comment>
<protein>
    <recommendedName>
        <fullName evidence="9">Oligosaccharide flippase family protein</fullName>
    </recommendedName>
</protein>
<proteinExistence type="predicted"/>
<evidence type="ECO:0000256" key="4">
    <source>
        <dbReference type="ARBA" id="ARBA00022989"/>
    </source>
</evidence>
<dbReference type="PANTHER" id="PTHR30250:SF11">
    <property type="entry name" value="O-ANTIGEN TRANSPORTER-RELATED"/>
    <property type="match status" value="1"/>
</dbReference>
<dbReference type="AlphaFoldDB" id="A0A242BCK5"/>
<keyword evidence="3 6" id="KW-0812">Transmembrane</keyword>
<comment type="caution">
    <text evidence="7">The sequence shown here is derived from an EMBL/GenBank/DDBJ whole genome shotgun (WGS) entry which is preliminary data.</text>
</comment>
<dbReference type="Proteomes" id="UP000194885">
    <property type="component" value="Unassembled WGS sequence"/>
</dbReference>
<gene>
    <name evidence="7" type="ORF">A5810_002095</name>
</gene>
<evidence type="ECO:0000256" key="2">
    <source>
        <dbReference type="ARBA" id="ARBA00022475"/>
    </source>
</evidence>
<feature type="transmembrane region" description="Helical" evidence="6">
    <location>
        <begin position="203"/>
        <end position="228"/>
    </location>
</feature>
<dbReference type="GO" id="GO:0005886">
    <property type="term" value="C:plasma membrane"/>
    <property type="evidence" value="ECO:0007669"/>
    <property type="project" value="UniProtKB-SubCell"/>
</dbReference>
<dbReference type="PANTHER" id="PTHR30250">
    <property type="entry name" value="PST FAMILY PREDICTED COLANIC ACID TRANSPORTER"/>
    <property type="match status" value="1"/>
</dbReference>
<dbReference type="RefSeq" id="WP_179189894.1">
    <property type="nucleotide sequence ID" value="NZ_NGKW01000004.1"/>
</dbReference>
<accession>A0A242BCK5</accession>
<sequence>IIFILGEVFSLFFLMFKSNFSKIKLTKSVYLKKINIDFLNLLSSNIVANILVYFDRFLLQGFLGSNEVSIYFAASIFGKLASMVLQPISGVFLSYLSRENSERKKLYYLYFLLASVTFGIILFLSSLLISPIFVQVLYKDLYNEAKEYMTLANLSTIILITGSLLQPVLLKFANLLWQNVIQIIYGLVFVLLGYILISSHGMFGFVIASLFSNIIRFLLFVLVGYFSIWRNKNND</sequence>
<keyword evidence="2" id="KW-1003">Cell membrane</keyword>
<feature type="transmembrane region" description="Helical" evidence="6">
    <location>
        <begin position="70"/>
        <end position="96"/>
    </location>
</feature>
<feature type="transmembrane region" description="Helical" evidence="6">
    <location>
        <begin position="176"/>
        <end position="197"/>
    </location>
</feature>
<evidence type="ECO:0000313" key="8">
    <source>
        <dbReference type="Proteomes" id="UP000194885"/>
    </source>
</evidence>
<dbReference type="EMBL" id="NGKW01000004">
    <property type="protein sequence ID" value="OTN93233.1"/>
    <property type="molecule type" value="Genomic_DNA"/>
</dbReference>
<evidence type="ECO:0008006" key="9">
    <source>
        <dbReference type="Google" id="ProtNLM"/>
    </source>
</evidence>
<keyword evidence="4 6" id="KW-1133">Transmembrane helix</keyword>
<name>A0A242BCK5_ENTFC</name>
<evidence type="ECO:0000256" key="5">
    <source>
        <dbReference type="ARBA" id="ARBA00023136"/>
    </source>
</evidence>
<feature type="non-terminal residue" evidence="7">
    <location>
        <position position="1"/>
    </location>
</feature>
<feature type="transmembrane region" description="Helical" evidence="6">
    <location>
        <begin position="108"/>
        <end position="138"/>
    </location>
</feature>
<evidence type="ECO:0000256" key="6">
    <source>
        <dbReference type="SAM" id="Phobius"/>
    </source>
</evidence>
<feature type="transmembrane region" description="Helical" evidence="6">
    <location>
        <begin position="34"/>
        <end position="54"/>
    </location>
</feature>
<evidence type="ECO:0000256" key="1">
    <source>
        <dbReference type="ARBA" id="ARBA00004651"/>
    </source>
</evidence>
<evidence type="ECO:0000256" key="3">
    <source>
        <dbReference type="ARBA" id="ARBA00022692"/>
    </source>
</evidence>
<keyword evidence="5 6" id="KW-0472">Membrane</keyword>